<dbReference type="Pfam" id="PF26026">
    <property type="entry name" value="RNA_hel_CTD"/>
    <property type="match status" value="1"/>
</dbReference>
<dbReference type="PANTHER" id="PTHR18934:SF145">
    <property type="entry name" value="ATP-DEPENDENT RNA HELICASE DHX57-RELATED"/>
    <property type="match status" value="1"/>
</dbReference>
<keyword evidence="4" id="KW-0067">ATP-binding</keyword>
<evidence type="ECO:0000313" key="10">
    <source>
        <dbReference type="EMBL" id="GMI10508.1"/>
    </source>
</evidence>
<dbReference type="SMART" id="SM00487">
    <property type="entry name" value="DEXDc"/>
    <property type="match status" value="1"/>
</dbReference>
<dbReference type="FunFam" id="3.40.50.300:FF:000526">
    <property type="entry name" value="DExH-box ATP-dependent RNA helicase DExH3"/>
    <property type="match status" value="1"/>
</dbReference>
<reference evidence="11" key="1">
    <citation type="journal article" date="2023" name="Commun. Biol.">
        <title>Genome analysis of Parmales, the sister group of diatoms, reveals the evolutionary specialization of diatoms from phago-mixotrophs to photoautotrophs.</title>
        <authorList>
            <person name="Ban H."/>
            <person name="Sato S."/>
            <person name="Yoshikawa S."/>
            <person name="Yamada K."/>
            <person name="Nakamura Y."/>
            <person name="Ichinomiya M."/>
            <person name="Sato N."/>
            <person name="Blanc-Mathieu R."/>
            <person name="Endo H."/>
            <person name="Kuwata A."/>
            <person name="Ogata H."/>
        </authorList>
    </citation>
    <scope>NUCLEOTIDE SEQUENCE [LARGE SCALE GENOMIC DNA]</scope>
    <source>
        <strain evidence="11">NIES 3700</strain>
    </source>
</reference>
<keyword evidence="3" id="KW-0347">Helicase</keyword>
<dbReference type="InterPro" id="IPR059023">
    <property type="entry name" value="RNA_hel_CTD"/>
</dbReference>
<keyword evidence="5" id="KW-0694">RNA-binding</keyword>
<dbReference type="GO" id="GO:0004386">
    <property type="term" value="F:helicase activity"/>
    <property type="evidence" value="ECO:0007669"/>
    <property type="project" value="UniProtKB-KW"/>
</dbReference>
<accession>A0A9W7FEC3</accession>
<dbReference type="GO" id="GO:0016787">
    <property type="term" value="F:hydrolase activity"/>
    <property type="evidence" value="ECO:0007669"/>
    <property type="project" value="UniProtKB-KW"/>
</dbReference>
<keyword evidence="11" id="KW-1185">Reference proteome</keyword>
<dbReference type="CDD" id="cd17917">
    <property type="entry name" value="DEXHc_RHA-like"/>
    <property type="match status" value="1"/>
</dbReference>
<dbReference type="EMBL" id="BRXW01000150">
    <property type="protein sequence ID" value="GMI10508.1"/>
    <property type="molecule type" value="Genomic_DNA"/>
</dbReference>
<feature type="region of interest" description="Disordered" evidence="7">
    <location>
        <begin position="543"/>
        <end position="563"/>
    </location>
</feature>
<dbReference type="CDD" id="cd18791">
    <property type="entry name" value="SF2_C_RHA"/>
    <property type="match status" value="1"/>
</dbReference>
<dbReference type="InterPro" id="IPR011545">
    <property type="entry name" value="DEAD/DEAH_box_helicase_dom"/>
</dbReference>
<feature type="region of interest" description="Disordered" evidence="7">
    <location>
        <begin position="1009"/>
        <end position="1066"/>
    </location>
</feature>
<keyword evidence="2" id="KW-0378">Hydrolase</keyword>
<dbReference type="Pfam" id="PF00271">
    <property type="entry name" value="Helicase_C"/>
    <property type="match status" value="1"/>
</dbReference>
<protein>
    <recommendedName>
        <fullName evidence="12">RNA helicase</fullName>
    </recommendedName>
</protein>
<evidence type="ECO:0008006" key="12">
    <source>
        <dbReference type="Google" id="ProtNLM"/>
    </source>
</evidence>
<organism evidence="10 11">
    <name type="scientific">Triparma laevis f. longispina</name>
    <dbReference type="NCBI Taxonomy" id="1714387"/>
    <lineage>
        <taxon>Eukaryota</taxon>
        <taxon>Sar</taxon>
        <taxon>Stramenopiles</taxon>
        <taxon>Ochrophyta</taxon>
        <taxon>Bolidophyceae</taxon>
        <taxon>Parmales</taxon>
        <taxon>Triparmaceae</taxon>
        <taxon>Triparma</taxon>
    </lineage>
</organism>
<feature type="region of interest" description="Disordered" evidence="7">
    <location>
        <begin position="272"/>
        <end position="299"/>
    </location>
</feature>
<evidence type="ECO:0000256" key="3">
    <source>
        <dbReference type="ARBA" id="ARBA00022806"/>
    </source>
</evidence>
<dbReference type="PANTHER" id="PTHR18934">
    <property type="entry name" value="ATP-DEPENDENT RNA HELICASE"/>
    <property type="match status" value="1"/>
</dbReference>
<dbReference type="SUPFAM" id="SSF52540">
    <property type="entry name" value="P-loop containing nucleoside triphosphate hydrolases"/>
    <property type="match status" value="1"/>
</dbReference>
<feature type="region of interest" description="Disordered" evidence="7">
    <location>
        <begin position="56"/>
        <end position="146"/>
    </location>
</feature>
<feature type="compositionally biased region" description="Low complexity" evidence="7">
    <location>
        <begin position="56"/>
        <end position="140"/>
    </location>
</feature>
<gene>
    <name evidence="10" type="ORF">TrLO_g11163</name>
</gene>
<evidence type="ECO:0000256" key="1">
    <source>
        <dbReference type="ARBA" id="ARBA00022741"/>
    </source>
</evidence>
<dbReference type="InterPro" id="IPR013087">
    <property type="entry name" value="Znf_C2H2_type"/>
</dbReference>
<comment type="similarity">
    <text evidence="6">Belongs to the DExH box helicase family.</text>
</comment>
<dbReference type="OrthoDB" id="5600252at2759"/>
<dbReference type="PROSITE" id="PS51194">
    <property type="entry name" value="HELICASE_CTER"/>
    <property type="match status" value="1"/>
</dbReference>
<feature type="domain" description="Helicase C-terminal" evidence="9">
    <location>
        <begin position="638"/>
        <end position="805"/>
    </location>
</feature>
<evidence type="ECO:0000256" key="5">
    <source>
        <dbReference type="ARBA" id="ARBA00022884"/>
    </source>
</evidence>
<dbReference type="InterPro" id="IPR048333">
    <property type="entry name" value="HA2_WH"/>
</dbReference>
<feature type="compositionally biased region" description="Basic and acidic residues" evidence="7">
    <location>
        <begin position="286"/>
        <end position="297"/>
    </location>
</feature>
<name>A0A9W7FEC3_9STRA</name>
<dbReference type="Pfam" id="PF21010">
    <property type="entry name" value="HA2_C"/>
    <property type="match status" value="1"/>
</dbReference>
<proteinExistence type="inferred from homology"/>
<evidence type="ECO:0000256" key="4">
    <source>
        <dbReference type="ARBA" id="ARBA00022840"/>
    </source>
</evidence>
<feature type="region of interest" description="Disordered" evidence="7">
    <location>
        <begin position="312"/>
        <end position="335"/>
    </location>
</feature>
<dbReference type="Pfam" id="PF00270">
    <property type="entry name" value="DEAD"/>
    <property type="match status" value="1"/>
</dbReference>
<dbReference type="InterPro" id="IPR001650">
    <property type="entry name" value="Helicase_C-like"/>
</dbReference>
<dbReference type="InterPro" id="IPR014001">
    <property type="entry name" value="Helicase_ATP-bd"/>
</dbReference>
<dbReference type="InterPro" id="IPR007502">
    <property type="entry name" value="Helicase-assoc_dom"/>
</dbReference>
<dbReference type="SMART" id="SM00490">
    <property type="entry name" value="HELICc"/>
    <property type="match status" value="1"/>
</dbReference>
<keyword evidence="1" id="KW-0547">Nucleotide-binding</keyword>
<evidence type="ECO:0000313" key="11">
    <source>
        <dbReference type="Proteomes" id="UP001165122"/>
    </source>
</evidence>
<feature type="compositionally biased region" description="Basic and acidic residues" evidence="7">
    <location>
        <begin position="1040"/>
        <end position="1050"/>
    </location>
</feature>
<feature type="compositionally biased region" description="Basic and acidic residues" evidence="7">
    <location>
        <begin position="543"/>
        <end position="554"/>
    </location>
</feature>
<dbReference type="Proteomes" id="UP001165122">
    <property type="component" value="Unassembled WGS sequence"/>
</dbReference>
<dbReference type="Gene3D" id="3.40.50.300">
    <property type="entry name" value="P-loop containing nucleotide triphosphate hydrolases"/>
    <property type="match status" value="2"/>
</dbReference>
<dbReference type="Pfam" id="PF07717">
    <property type="entry name" value="OB_NTP_bind"/>
    <property type="match status" value="1"/>
</dbReference>
<sequence length="1469" mass="161041">MSHYGPTSTGHGSYNNNKSGYTNQDARYSQQQVNGARTATANSYGCNSYGSNGDNSNSYGSNSSNSGNACGSNGYSNESRSSLNRSLNSTPTTNPNNGYNNANSSNNPYMTSSSSSLQSSYSHPPSYSSSYKKSKPSSSLSGGGPKVHGHPMAYWNECYVCAVCRIDISGEESLVQHCQGKNHAKKNRGQRGFAGLIKNKGGVLLEAGQGVIERCNGIGAVGGGGGKNNKNGSSGLQNQEKLGVVALSHGSTQLIQAALKRNRSEKALDEILPPDSEMQLSPDFDNDLKRPHPDSHNGRKLAAAKAKLVRSSTRVRDVPDLSPPPTLVNGGPMREQREGLPVFGFRQKLLDTIRENPVVVVEGETGSGKTTQVPQYVLEDASSRGEAGNIIVAQPRRISAMSVAERVAAERGEPIGGTIGYTIRLESKASRNTRMLFCTTGILLKRLEEDKDLQNVTHVFIDEVHERSIESDFLLMVLKDLLKRRPLKLILMSATLDASLFHDYFNGAPSVKFPGRTYPVTELYLEHAMEVTQHHVDQRADWARKPNSNRDREGGMMNANNPDDENLTFQQLQQRYRPFSNQVHQSLSVLDHNAVDYQLIRDVILWLCRMKGPQDGKAWLENFKGGRQQRPENPADADFDSSANAILVFLPGIKEITTMLEMLQYTPAFSRGEQAEWILPIHSTVPPEDQRKVFTRPPPGVRKIVLATNIAETAITIDDVAFVVDTGRMKELRYDPLRKMASLEDCLVSRANARQRRGRAGRVREGLCVHLFTEHRHQYIAVPHQPPEVKRVPLEQLVLRIKALKYEGTAGEVCARLVEPPNPTAVARAVQELRFLEALTEDESLTALGTHLSTLPVDCRIGKLILLGAMFNVADEALTIAATLSYRSPFLAPIAQRDFANECKMKFALGQSDHLTALHAYNTVDVMGSDRYDFCRANFISIKTLQTIAGLKRQLLEHLSSAGFVRGGLRSKSVEMLGKRLDGSDGCRACLQYGLTGAYDAIRDKTGMERGQRLPPAPPPQENPMDGPPPSSASSSLQRMLERKDSRDDGPFPNGPDDPSAMGIGPGSVNIAGDIMQKAPILKALMVAALFPQLVIAADTKKSKNNAAKLVARSENGQKPEDIMLHPQCVAAAKGQVLDSPYLIYHEKVKTTRIFMRDATPVSPHALVLFGGGSLKIATDKQSANRFDIVLRLDDFVGLSCPKNAYELMLELRGELDKILTNKIENPKSDFSAGAMGLIEAVNMLLSDSKEVETTTGGDKITSRYGQYGGYGNSGGSQNPYGGNVSNQPMSFWLQCYKCKPCGVAMSGEIAFIAHCVGSKHLAKAKTREFCGLVPNDGGVTPVVTQRLIQKIKAGAAKKGKEQQQTAPAFQQYQQPKDQYHHAYAQQQYGYAAQQTQQTQQQYQQHTAHTQYTVPAPAAAAAYSNPYAGANQQVQYAQQQQQVQQQQYQQPQHQQQSAGYQQGGRWAEY</sequence>
<feature type="compositionally biased region" description="Pro residues" evidence="7">
    <location>
        <begin position="1015"/>
        <end position="1031"/>
    </location>
</feature>
<dbReference type="SMART" id="SM00847">
    <property type="entry name" value="HA2"/>
    <property type="match status" value="1"/>
</dbReference>
<feature type="region of interest" description="Disordered" evidence="7">
    <location>
        <begin position="1"/>
        <end position="36"/>
    </location>
</feature>
<feature type="region of interest" description="Disordered" evidence="7">
    <location>
        <begin position="1440"/>
        <end position="1469"/>
    </location>
</feature>
<dbReference type="Gene3D" id="1.20.120.1080">
    <property type="match status" value="1"/>
</dbReference>
<dbReference type="InterPro" id="IPR027417">
    <property type="entry name" value="P-loop_NTPase"/>
</dbReference>
<dbReference type="PROSITE" id="PS00028">
    <property type="entry name" value="ZINC_FINGER_C2H2_1"/>
    <property type="match status" value="2"/>
</dbReference>
<feature type="domain" description="Helicase ATP-binding" evidence="8">
    <location>
        <begin position="350"/>
        <end position="514"/>
    </location>
</feature>
<dbReference type="Pfam" id="PF12874">
    <property type="entry name" value="zf-met"/>
    <property type="match status" value="1"/>
</dbReference>
<dbReference type="Pfam" id="PF04408">
    <property type="entry name" value="WHD_HA2"/>
    <property type="match status" value="1"/>
</dbReference>
<evidence type="ECO:0000256" key="6">
    <source>
        <dbReference type="ARBA" id="ARBA00060772"/>
    </source>
</evidence>
<dbReference type="PROSITE" id="PS51192">
    <property type="entry name" value="HELICASE_ATP_BIND_1"/>
    <property type="match status" value="1"/>
</dbReference>
<dbReference type="InterPro" id="IPR011709">
    <property type="entry name" value="DEAD-box_helicase_OB_fold"/>
</dbReference>
<evidence type="ECO:0000256" key="2">
    <source>
        <dbReference type="ARBA" id="ARBA00022801"/>
    </source>
</evidence>
<dbReference type="FunFam" id="1.20.120.1080:FF:000002">
    <property type="entry name" value="Putative ATP-dependent RNA helicase DHX36"/>
    <property type="match status" value="1"/>
</dbReference>
<feature type="region of interest" description="Disordered" evidence="7">
    <location>
        <begin position="1357"/>
        <end position="1376"/>
    </location>
</feature>
<evidence type="ECO:0000256" key="7">
    <source>
        <dbReference type="SAM" id="MobiDB-lite"/>
    </source>
</evidence>
<evidence type="ECO:0000259" key="9">
    <source>
        <dbReference type="PROSITE" id="PS51194"/>
    </source>
</evidence>
<evidence type="ECO:0000259" key="8">
    <source>
        <dbReference type="PROSITE" id="PS51192"/>
    </source>
</evidence>
<dbReference type="InterPro" id="IPR036236">
    <property type="entry name" value="Znf_C2H2_sf"/>
</dbReference>
<dbReference type="SUPFAM" id="SSF57667">
    <property type="entry name" value="beta-beta-alpha zinc fingers"/>
    <property type="match status" value="1"/>
</dbReference>
<dbReference type="GO" id="GO:0005524">
    <property type="term" value="F:ATP binding"/>
    <property type="evidence" value="ECO:0007669"/>
    <property type="project" value="UniProtKB-KW"/>
</dbReference>
<dbReference type="GO" id="GO:0003723">
    <property type="term" value="F:RNA binding"/>
    <property type="evidence" value="ECO:0007669"/>
    <property type="project" value="UniProtKB-KW"/>
</dbReference>
<comment type="caution">
    <text evidence="10">The sequence shown here is derived from an EMBL/GenBank/DDBJ whole genome shotgun (WGS) entry which is preliminary data.</text>
</comment>